<gene>
    <name evidence="1" type="ORF">GYA55_11870</name>
</gene>
<dbReference type="EMBL" id="JAAZON010000541">
    <property type="protein sequence ID" value="NMC63851.1"/>
    <property type="molecule type" value="Genomic_DNA"/>
</dbReference>
<dbReference type="Proteomes" id="UP000524246">
    <property type="component" value="Unassembled WGS sequence"/>
</dbReference>
<proteinExistence type="predicted"/>
<organism evidence="1 2">
    <name type="scientific">SAR324 cluster bacterium</name>
    <dbReference type="NCBI Taxonomy" id="2024889"/>
    <lineage>
        <taxon>Bacteria</taxon>
        <taxon>Deltaproteobacteria</taxon>
        <taxon>SAR324 cluster</taxon>
    </lineage>
</organism>
<name>A0A7X9FTY9_9DELT</name>
<evidence type="ECO:0000313" key="2">
    <source>
        <dbReference type="Proteomes" id="UP000524246"/>
    </source>
</evidence>
<dbReference type="AlphaFoldDB" id="A0A7X9FTY9"/>
<sequence length="206" mass="24091">MESIFPEYMAWRLLFGPDVPFPKFDRPSGLTSRELDNLRIFRDVGFKLMADIHKDLISGKLNNLSINSVLGWLHGRTGIKWEDHIHPAWTSKYQSRPKESHKDITRRSFLECEEANRREEAQKKKLSWIEKRDLNLEKDFLRCLRKNIKLSNSAWASDVLSNRPSLALKGRNQGGRLSKTKLRAIAAKARPYLMERWPVSKKEIFS</sequence>
<comment type="caution">
    <text evidence="1">The sequence shown here is derived from an EMBL/GenBank/DDBJ whole genome shotgun (WGS) entry which is preliminary data.</text>
</comment>
<reference evidence="1 2" key="1">
    <citation type="journal article" date="2020" name="Biotechnol. Biofuels">
        <title>New insights from the biogas microbiome by comprehensive genome-resolved metagenomics of nearly 1600 species originating from multiple anaerobic digesters.</title>
        <authorList>
            <person name="Campanaro S."/>
            <person name="Treu L."/>
            <person name="Rodriguez-R L.M."/>
            <person name="Kovalovszki A."/>
            <person name="Ziels R.M."/>
            <person name="Maus I."/>
            <person name="Zhu X."/>
            <person name="Kougias P.G."/>
            <person name="Basile A."/>
            <person name="Luo G."/>
            <person name="Schluter A."/>
            <person name="Konstantinidis K.T."/>
            <person name="Angelidaki I."/>
        </authorList>
    </citation>
    <scope>NUCLEOTIDE SEQUENCE [LARGE SCALE GENOMIC DNA]</scope>
    <source>
        <strain evidence="1">AS27yjCOA_65</strain>
    </source>
</reference>
<evidence type="ECO:0000313" key="1">
    <source>
        <dbReference type="EMBL" id="NMC63851.1"/>
    </source>
</evidence>
<accession>A0A7X9FTY9</accession>
<protein>
    <submittedName>
        <fullName evidence="1">Uncharacterized protein</fullName>
    </submittedName>
</protein>